<dbReference type="InterPro" id="IPR040233">
    <property type="entry name" value="CCD97-like_C"/>
</dbReference>
<protein>
    <recommendedName>
        <fullName evidence="2">CCD97-like C-terminal domain-containing protein</fullName>
    </recommendedName>
</protein>
<evidence type="ECO:0000259" key="2">
    <source>
        <dbReference type="Pfam" id="PF09747"/>
    </source>
</evidence>
<feature type="domain" description="CCD97-like C-terminal" evidence="2">
    <location>
        <begin position="20"/>
        <end position="87"/>
    </location>
</feature>
<dbReference type="InterPro" id="IPR018613">
    <property type="entry name" value="Ccdc97-like"/>
</dbReference>
<feature type="region of interest" description="Disordered" evidence="1">
    <location>
        <begin position="90"/>
        <end position="125"/>
    </location>
</feature>
<dbReference type="Pfam" id="PF09747">
    <property type="entry name" value="CCD97-like_C"/>
    <property type="match status" value="2"/>
</dbReference>
<feature type="compositionally biased region" description="Acidic residues" evidence="1">
    <location>
        <begin position="143"/>
        <end position="158"/>
    </location>
</feature>
<feature type="compositionally biased region" description="Acidic residues" evidence="1">
    <location>
        <begin position="168"/>
        <end position="186"/>
    </location>
</feature>
<feature type="non-terminal residue" evidence="3">
    <location>
        <position position="1"/>
    </location>
</feature>
<accession>A0A9P5CH10</accession>
<gene>
    <name evidence="3" type="ORF">M406DRAFT_242678</name>
</gene>
<evidence type="ECO:0000256" key="1">
    <source>
        <dbReference type="SAM" id="MobiDB-lite"/>
    </source>
</evidence>
<feature type="region of interest" description="Disordered" evidence="1">
    <location>
        <begin position="143"/>
        <end position="205"/>
    </location>
</feature>
<dbReference type="Proteomes" id="UP000803844">
    <property type="component" value="Unassembled WGS sequence"/>
</dbReference>
<feature type="compositionally biased region" description="Basic and acidic residues" evidence="1">
    <location>
        <begin position="187"/>
        <end position="196"/>
    </location>
</feature>
<reference evidence="3" key="1">
    <citation type="journal article" date="2020" name="Phytopathology">
        <title>Genome sequence of the chestnut blight fungus Cryphonectria parasitica EP155: A fundamental resource for an archetypical invasive plant pathogen.</title>
        <authorList>
            <person name="Crouch J.A."/>
            <person name="Dawe A."/>
            <person name="Aerts A."/>
            <person name="Barry K."/>
            <person name="Churchill A.C.L."/>
            <person name="Grimwood J."/>
            <person name="Hillman B."/>
            <person name="Milgroom M.G."/>
            <person name="Pangilinan J."/>
            <person name="Smith M."/>
            <person name="Salamov A."/>
            <person name="Schmutz J."/>
            <person name="Yadav J."/>
            <person name="Grigoriev I.V."/>
            <person name="Nuss D."/>
        </authorList>
    </citation>
    <scope>NUCLEOTIDE SEQUENCE</scope>
    <source>
        <strain evidence="3">EP155</strain>
    </source>
</reference>
<dbReference type="PANTHER" id="PTHR31840">
    <property type="entry name" value="COILED-COIL DOMAIN-CONTAINING PROTEIN 97"/>
    <property type="match status" value="1"/>
</dbReference>
<dbReference type="AlphaFoldDB" id="A0A9P5CH10"/>
<keyword evidence="4" id="KW-1185">Reference proteome</keyword>
<dbReference type="EMBL" id="MU032354">
    <property type="protein sequence ID" value="KAF3759949.1"/>
    <property type="molecule type" value="Genomic_DNA"/>
</dbReference>
<dbReference type="GeneID" id="63833311"/>
<dbReference type="RefSeq" id="XP_040770928.1">
    <property type="nucleotide sequence ID" value="XM_040916182.1"/>
</dbReference>
<dbReference type="PANTHER" id="PTHR31840:SF1">
    <property type="entry name" value="COILED-COIL DOMAIN-CONTAINING PROTEIN 97"/>
    <property type="match status" value="1"/>
</dbReference>
<evidence type="ECO:0000313" key="4">
    <source>
        <dbReference type="Proteomes" id="UP000803844"/>
    </source>
</evidence>
<comment type="caution">
    <text evidence="3">The sequence shown here is derived from an EMBL/GenBank/DDBJ whole genome shotgun (WGS) entry which is preliminary data.</text>
</comment>
<feature type="non-terminal residue" evidence="3">
    <location>
        <position position="205"/>
    </location>
</feature>
<name>A0A9P5CH10_CRYP1</name>
<organism evidence="3 4">
    <name type="scientific">Cryphonectria parasitica (strain ATCC 38755 / EP155)</name>
    <dbReference type="NCBI Taxonomy" id="660469"/>
    <lineage>
        <taxon>Eukaryota</taxon>
        <taxon>Fungi</taxon>
        <taxon>Dikarya</taxon>
        <taxon>Ascomycota</taxon>
        <taxon>Pezizomycotina</taxon>
        <taxon>Sordariomycetes</taxon>
        <taxon>Sordariomycetidae</taxon>
        <taxon>Diaporthales</taxon>
        <taxon>Cryphonectriaceae</taxon>
        <taxon>Cryphonectria-Endothia species complex</taxon>
        <taxon>Cryphonectria</taxon>
    </lineage>
</organism>
<sequence>RPRPRPPKSPAQVAKIRVQNRRREYLVQNPRYFSNSEHEFADPDLYDKLMRHFQTPAEREAEGRTKGWGKTLESSLLRGEARLERVASSYTGDVVPRAPSNGAAGTSNFDIDSALAEKPASREEGRAAWEEFLRERFVAGGDEEFDYDGVDGDDELDSMEDRDREEAYFDEEEPAWADDSEEDEDGEGRPKRERLLLGETGIQDY</sequence>
<evidence type="ECO:0000313" key="3">
    <source>
        <dbReference type="EMBL" id="KAF3759949.1"/>
    </source>
</evidence>
<feature type="domain" description="CCD97-like C-terminal" evidence="2">
    <location>
        <begin position="114"/>
        <end position="172"/>
    </location>
</feature>
<dbReference type="OrthoDB" id="333176at2759"/>
<proteinExistence type="predicted"/>